<proteinExistence type="predicted"/>
<comment type="caution">
    <text evidence="1">The sequence shown here is derived from an EMBL/GenBank/DDBJ whole genome shotgun (WGS) entry which is preliminary data.</text>
</comment>
<reference evidence="1" key="1">
    <citation type="journal article" date="2015" name="Nature">
        <title>Complex archaea that bridge the gap between prokaryotes and eukaryotes.</title>
        <authorList>
            <person name="Spang A."/>
            <person name="Saw J.H."/>
            <person name="Jorgensen S.L."/>
            <person name="Zaremba-Niedzwiedzka K."/>
            <person name="Martijn J."/>
            <person name="Lind A.E."/>
            <person name="van Eijk R."/>
            <person name="Schleper C."/>
            <person name="Guy L."/>
            <person name="Ettema T.J."/>
        </authorList>
    </citation>
    <scope>NUCLEOTIDE SEQUENCE</scope>
</reference>
<evidence type="ECO:0000313" key="1">
    <source>
        <dbReference type="EMBL" id="KKN46356.1"/>
    </source>
</evidence>
<accession>A0A0F9TBP9</accession>
<dbReference type="EMBL" id="LAZR01001335">
    <property type="protein sequence ID" value="KKN46356.1"/>
    <property type="molecule type" value="Genomic_DNA"/>
</dbReference>
<dbReference type="AlphaFoldDB" id="A0A0F9TBP9"/>
<name>A0A0F9TBP9_9ZZZZ</name>
<protein>
    <submittedName>
        <fullName evidence="1">Uncharacterized protein</fullName>
    </submittedName>
</protein>
<organism evidence="1">
    <name type="scientific">marine sediment metagenome</name>
    <dbReference type="NCBI Taxonomy" id="412755"/>
    <lineage>
        <taxon>unclassified sequences</taxon>
        <taxon>metagenomes</taxon>
        <taxon>ecological metagenomes</taxon>
    </lineage>
</organism>
<gene>
    <name evidence="1" type="ORF">LCGC14_0673840</name>
</gene>
<sequence>MDTMRKGAYRIAYKMKINWQLREGEFGPVFAASGQYLDAYGQCLKEIEQTYPDDTLVRRIVDVWSVYHLNDAIAGLPVQETAIGDWLEAGFKYNYSQVCEYLESLDLLIVNIPQDSQAKGGFSKSTYTYGTRWIYKPIPDNVLEEINSWPSQI</sequence>